<dbReference type="InterPro" id="IPR000873">
    <property type="entry name" value="AMP-dep_synth/lig_dom"/>
</dbReference>
<organism evidence="2">
    <name type="scientific">marine sediment metagenome</name>
    <dbReference type="NCBI Taxonomy" id="412755"/>
    <lineage>
        <taxon>unclassified sequences</taxon>
        <taxon>metagenomes</taxon>
        <taxon>ecological metagenomes</taxon>
    </lineage>
</organism>
<sequence>MLQDLLETLYKYKPTFFHAVPSLYVGLLFHKDIKDYDLTSIRACLSGAAPLPEQVMYNFEELTGANVVEGYGLTETSPVTHVNPLTGGGKRAGSIGFPIPDTDVKIFDPSEGKANIEFPQGGETQNEGEIGMKGPQVFSGYWNKPEETKNTFNDDGYFLTGDIGYIDPDGYFFITGRKKNMIDVSGLKVYPREVEEELIEHPAVQEVAIVGIPHTLK</sequence>
<dbReference type="AlphaFoldDB" id="X0XCX0"/>
<evidence type="ECO:0000313" key="2">
    <source>
        <dbReference type="EMBL" id="GAG34473.1"/>
    </source>
</evidence>
<protein>
    <recommendedName>
        <fullName evidence="1">AMP-dependent synthetase/ligase domain-containing protein</fullName>
    </recommendedName>
</protein>
<dbReference type="Pfam" id="PF00501">
    <property type="entry name" value="AMP-binding"/>
    <property type="match status" value="1"/>
</dbReference>
<feature type="non-terminal residue" evidence="2">
    <location>
        <position position="217"/>
    </location>
</feature>
<feature type="domain" description="AMP-dependent synthetase/ligase" evidence="1">
    <location>
        <begin position="5"/>
        <end position="142"/>
    </location>
</feature>
<evidence type="ECO:0000259" key="1">
    <source>
        <dbReference type="Pfam" id="PF00501"/>
    </source>
</evidence>
<dbReference type="Gene3D" id="3.30.300.30">
    <property type="match status" value="1"/>
</dbReference>
<dbReference type="EMBL" id="BARS01048244">
    <property type="protein sequence ID" value="GAG34473.1"/>
    <property type="molecule type" value="Genomic_DNA"/>
</dbReference>
<gene>
    <name evidence="2" type="ORF">S01H1_72353</name>
</gene>
<dbReference type="InterPro" id="IPR042099">
    <property type="entry name" value="ANL_N_sf"/>
</dbReference>
<dbReference type="PANTHER" id="PTHR24096">
    <property type="entry name" value="LONG-CHAIN-FATTY-ACID--COA LIGASE"/>
    <property type="match status" value="1"/>
</dbReference>
<name>X0XCX0_9ZZZZ</name>
<reference evidence="2" key="1">
    <citation type="journal article" date="2014" name="Front. Microbiol.">
        <title>High frequency of phylogenetically diverse reductive dehalogenase-homologous genes in deep subseafloor sedimentary metagenomes.</title>
        <authorList>
            <person name="Kawai M."/>
            <person name="Futagami T."/>
            <person name="Toyoda A."/>
            <person name="Takaki Y."/>
            <person name="Nishi S."/>
            <person name="Hori S."/>
            <person name="Arai W."/>
            <person name="Tsubouchi T."/>
            <person name="Morono Y."/>
            <person name="Uchiyama I."/>
            <person name="Ito T."/>
            <person name="Fujiyama A."/>
            <person name="Inagaki F."/>
            <person name="Takami H."/>
        </authorList>
    </citation>
    <scope>NUCLEOTIDE SEQUENCE</scope>
    <source>
        <strain evidence="2">Expedition CK06-06</strain>
    </source>
</reference>
<dbReference type="Gene3D" id="3.40.50.12780">
    <property type="entry name" value="N-terminal domain of ligase-like"/>
    <property type="match status" value="1"/>
</dbReference>
<dbReference type="GO" id="GO:0016405">
    <property type="term" value="F:CoA-ligase activity"/>
    <property type="evidence" value="ECO:0007669"/>
    <property type="project" value="TreeGrafter"/>
</dbReference>
<comment type="caution">
    <text evidence="2">The sequence shown here is derived from an EMBL/GenBank/DDBJ whole genome shotgun (WGS) entry which is preliminary data.</text>
</comment>
<accession>X0XCX0</accession>
<dbReference type="SUPFAM" id="SSF56801">
    <property type="entry name" value="Acetyl-CoA synthetase-like"/>
    <property type="match status" value="1"/>
</dbReference>
<proteinExistence type="predicted"/>
<dbReference type="InterPro" id="IPR045851">
    <property type="entry name" value="AMP-bd_C_sf"/>
</dbReference>